<keyword evidence="5" id="KW-0540">Nuclease</keyword>
<keyword evidence="3" id="KW-0238">DNA-binding</keyword>
<organism evidence="5 6">
    <name type="scientific">Ligilactobacillus salivarius</name>
    <dbReference type="NCBI Taxonomy" id="1624"/>
    <lineage>
        <taxon>Bacteria</taxon>
        <taxon>Bacillati</taxon>
        <taxon>Bacillota</taxon>
        <taxon>Bacilli</taxon>
        <taxon>Lactobacillales</taxon>
        <taxon>Lactobacillaceae</taxon>
        <taxon>Ligilactobacillus</taxon>
    </lineage>
</organism>
<evidence type="ECO:0000256" key="2">
    <source>
        <dbReference type="ARBA" id="ARBA00022747"/>
    </source>
</evidence>
<gene>
    <name evidence="5" type="ORF">FYL06_05315</name>
</gene>
<dbReference type="Pfam" id="PF01420">
    <property type="entry name" value="Methylase_S"/>
    <property type="match status" value="2"/>
</dbReference>
<keyword evidence="5" id="KW-0255">Endonuclease</keyword>
<keyword evidence="5" id="KW-0378">Hydrolase</keyword>
<protein>
    <submittedName>
        <fullName evidence="5">Restriction endonuclease subunit S</fullName>
    </submittedName>
</protein>
<accession>A0ABD6JD60</accession>
<dbReference type="AlphaFoldDB" id="A0ABD6JD60"/>
<keyword evidence="2" id="KW-0680">Restriction system</keyword>
<dbReference type="InterPro" id="IPR000055">
    <property type="entry name" value="Restrct_endonuc_typeI_TRD"/>
</dbReference>
<comment type="caution">
    <text evidence="5">The sequence shown here is derived from an EMBL/GenBank/DDBJ whole genome shotgun (WGS) entry which is preliminary data.</text>
</comment>
<sequence length="428" mass="49839">MTSIRFSKYWGEFLIGDLFKNLSLKRIKPTFDKKNDVSTIRTDEFNLPLINAKSGNNGIMYYGREEDWESAEMTLDIVNDGAISTGLVYAQPQKTGTLYNAYQIQLINRRPNYQELLFLQRCLQRSIQLKFNYYNKATWERVKQESIWLPLIDRTDPTNYTQTDIDWNFMENYIKQLEADRLQQLEADRLQQLEAYLIATGLNDYALNDEEKKILSLSQINVSDEVRYSKKVVEDEQIKFREFKLAASYFKNGKKVNVSNDGLFNIMPTKKKINANTITFGGKYPYVARGESQNGIRGYINFDENYLNPEKTISFGQDTATMFYQPKAYFTGDKIQVFSLNDKYGKLNESIALYLIAAVKRALVNFAWGQSSFALEVISELNVMLPVDKYDRLNLNYMENYIRAVEKLTIKDVVEYKDKMIALTKENI</sequence>
<dbReference type="Proteomes" id="UP000471300">
    <property type="component" value="Unassembled WGS sequence"/>
</dbReference>
<name>A0ABD6JD60_9LACO</name>
<comment type="similarity">
    <text evidence="1">Belongs to the type-I restriction system S methylase family.</text>
</comment>
<feature type="domain" description="Type I restriction modification DNA specificity" evidence="4">
    <location>
        <begin position="10"/>
        <end position="186"/>
    </location>
</feature>
<dbReference type="EMBL" id="VSTU01000006">
    <property type="protein sequence ID" value="MYZ66364.1"/>
    <property type="molecule type" value="Genomic_DNA"/>
</dbReference>
<dbReference type="Gene3D" id="3.90.220.20">
    <property type="entry name" value="DNA methylase specificity domains"/>
    <property type="match status" value="1"/>
</dbReference>
<evidence type="ECO:0000313" key="6">
    <source>
        <dbReference type="Proteomes" id="UP000471300"/>
    </source>
</evidence>
<feature type="domain" description="Type I restriction modification DNA specificity" evidence="4">
    <location>
        <begin position="257"/>
        <end position="415"/>
    </location>
</feature>
<evidence type="ECO:0000256" key="3">
    <source>
        <dbReference type="ARBA" id="ARBA00023125"/>
    </source>
</evidence>
<evidence type="ECO:0000313" key="5">
    <source>
        <dbReference type="EMBL" id="MYZ66364.1"/>
    </source>
</evidence>
<evidence type="ECO:0000259" key="4">
    <source>
        <dbReference type="Pfam" id="PF01420"/>
    </source>
</evidence>
<proteinExistence type="inferred from homology"/>
<reference evidence="5 6" key="1">
    <citation type="journal article" date="2020" name="Food Funct.">
        <title>Screening of Lactobacillus salivarius strains from the feces of Chinese populations and the evaluation of their effects against intestinal inflammation in mice.</title>
        <authorList>
            <person name="Zhai Q."/>
            <person name="Shen X."/>
            <person name="Cen S."/>
            <person name="Zhang C."/>
            <person name="Tian F."/>
            <person name="Zhao J."/>
            <person name="Zhang H."/>
            <person name="Xue Y."/>
            <person name="Chen W."/>
        </authorList>
    </citation>
    <scope>NUCLEOTIDE SEQUENCE [LARGE SCALE GENOMIC DNA]</scope>
    <source>
        <strain evidence="5 6">FZJTZ28M4.scaf</strain>
    </source>
</reference>
<evidence type="ECO:0000256" key="1">
    <source>
        <dbReference type="ARBA" id="ARBA00010923"/>
    </source>
</evidence>
<dbReference type="GO" id="GO:0004519">
    <property type="term" value="F:endonuclease activity"/>
    <property type="evidence" value="ECO:0007669"/>
    <property type="project" value="UniProtKB-KW"/>
</dbReference>
<dbReference type="GO" id="GO:0009307">
    <property type="term" value="P:DNA restriction-modification system"/>
    <property type="evidence" value="ECO:0007669"/>
    <property type="project" value="UniProtKB-KW"/>
</dbReference>
<dbReference type="RefSeq" id="WP_094372054.1">
    <property type="nucleotide sequence ID" value="NZ_CP027645.1"/>
</dbReference>
<dbReference type="InterPro" id="IPR044946">
    <property type="entry name" value="Restrct_endonuc_typeI_TRD_sf"/>
</dbReference>
<dbReference type="GO" id="GO:0003677">
    <property type="term" value="F:DNA binding"/>
    <property type="evidence" value="ECO:0007669"/>
    <property type="project" value="UniProtKB-KW"/>
</dbReference>